<dbReference type="InterPro" id="IPR023516">
    <property type="entry name" value="tRNA_splic_arch_long"/>
</dbReference>
<evidence type="ECO:0000259" key="5">
    <source>
        <dbReference type="Pfam" id="PF01974"/>
    </source>
</evidence>
<feature type="active site" evidence="4">
    <location>
        <position position="330"/>
    </location>
</feature>
<accession>A0AAP2RF81</accession>
<dbReference type="GO" id="GO:0005737">
    <property type="term" value="C:cytoplasm"/>
    <property type="evidence" value="ECO:0007669"/>
    <property type="project" value="TreeGrafter"/>
</dbReference>
<dbReference type="AlphaFoldDB" id="A0AAP2RF81"/>
<dbReference type="Pfam" id="PF01974">
    <property type="entry name" value="tRNA_int_endo"/>
    <property type="match status" value="2"/>
</dbReference>
<dbReference type="RefSeq" id="WP_230741855.1">
    <property type="nucleotide sequence ID" value="NZ_PGCK01000006.1"/>
</dbReference>
<proteinExistence type="inferred from homology"/>
<dbReference type="GO" id="GO:0000213">
    <property type="term" value="F:tRNA-intron lyase activity"/>
    <property type="evidence" value="ECO:0007669"/>
    <property type="project" value="UniProtKB-UniRule"/>
</dbReference>
<dbReference type="EC" id="4.6.1.16" evidence="4"/>
<dbReference type="InterPro" id="IPR006678">
    <property type="entry name" value="tRNA_intron_Endonuc_N"/>
</dbReference>
<feature type="active site" evidence="4">
    <location>
        <position position="299"/>
    </location>
</feature>
<reference evidence="7 8" key="1">
    <citation type="submission" date="2017-11" db="EMBL/GenBank/DDBJ databases">
        <title>Isolation and Characterization of Family Methanocellaceae Species from Potential Methane Hydrate Area Offshore Southwestern Taiwan.</title>
        <authorList>
            <person name="Zhang W.-L."/>
            <person name="Chen W.-C."/>
            <person name="Lai M.-C."/>
            <person name="Chen S.-C."/>
        </authorList>
    </citation>
    <scope>NUCLEOTIDE SEQUENCE [LARGE SCALE GENOMIC DNA]</scope>
    <source>
        <strain evidence="7 8">CWC-04</strain>
    </source>
</reference>
<dbReference type="NCBIfam" id="TIGR00324">
    <property type="entry name" value="endA"/>
    <property type="match status" value="2"/>
</dbReference>
<protein>
    <recommendedName>
        <fullName evidence="4">tRNA-splicing endonuclease</fullName>
        <ecNumber evidence="4">4.6.1.16</ecNumber>
    </recommendedName>
    <alternativeName>
        <fullName evidence="4">tRNA-intron endonuclease</fullName>
    </alternativeName>
</protein>
<dbReference type="SUPFAM" id="SSF53032">
    <property type="entry name" value="tRNA-intron endonuclease catalytic domain-like"/>
    <property type="match status" value="2"/>
</dbReference>
<dbReference type="NCBIfam" id="NF006795">
    <property type="entry name" value="PRK09300.1-3"/>
    <property type="match status" value="1"/>
</dbReference>
<dbReference type="EMBL" id="PGCK01000006">
    <property type="protein sequence ID" value="MCD1295015.1"/>
    <property type="molecule type" value="Genomic_DNA"/>
</dbReference>
<evidence type="ECO:0000256" key="4">
    <source>
        <dbReference type="HAMAP-Rule" id="MF_01834"/>
    </source>
</evidence>
<comment type="similarity">
    <text evidence="4">Belongs to the tRNA-intron endonuclease family. Archaeal long subfamily.</text>
</comment>
<dbReference type="SUPFAM" id="SSF55267">
    <property type="entry name" value="tRNA-intron endonuclease N-terminal domain-like"/>
    <property type="match status" value="2"/>
</dbReference>
<dbReference type="GO" id="GO:0003676">
    <property type="term" value="F:nucleic acid binding"/>
    <property type="evidence" value="ECO:0007669"/>
    <property type="project" value="InterPro"/>
</dbReference>
<evidence type="ECO:0000313" key="7">
    <source>
        <dbReference type="EMBL" id="MCD1295015.1"/>
    </source>
</evidence>
<dbReference type="CDD" id="cd22363">
    <property type="entry name" value="tRNA-intron_lyase_C"/>
    <property type="match status" value="2"/>
</dbReference>
<comment type="function">
    <text evidence="4">Endonuclease that removes tRNA introns. Cleaves pre-tRNA at the 5' and 3' splice sites to release the intron. The products are an intron and two tRNA half-molecules bearing 2',3' cyclic phosphate and 5'-OH termini. Recognizes a pseudosymmetric substrate in which 2 bulged loops of 3 bases are separated by a stem of 4 bp.</text>
</comment>
<feature type="domain" description="tRNA intron endonuclease N-terminal" evidence="6">
    <location>
        <begin position="182"/>
        <end position="245"/>
    </location>
</feature>
<dbReference type="Proteomes" id="UP001320159">
    <property type="component" value="Unassembled WGS sequence"/>
</dbReference>
<comment type="subunit">
    <text evidence="4">Homodimer.</text>
</comment>
<feature type="domain" description="tRNA intron endonuclease catalytic" evidence="5">
    <location>
        <begin position="258"/>
        <end position="344"/>
    </location>
</feature>
<dbReference type="Gene3D" id="3.40.1170.20">
    <property type="entry name" value="tRNA intron endonuclease, N-terminal domain"/>
    <property type="match status" value="1"/>
</dbReference>
<dbReference type="InterPro" id="IPR006676">
    <property type="entry name" value="tRNA_splic"/>
</dbReference>
<dbReference type="GO" id="GO:0006388">
    <property type="term" value="P:tRNA splicing, via endonucleolytic cleavage and ligation"/>
    <property type="evidence" value="ECO:0007669"/>
    <property type="project" value="UniProtKB-UniRule"/>
</dbReference>
<dbReference type="PANTHER" id="PTHR21227:SF0">
    <property type="entry name" value="TRNA-SPLICING ENDONUCLEASE SUBUNIT SEN2"/>
    <property type="match status" value="1"/>
</dbReference>
<dbReference type="Gene3D" id="3.40.1350.10">
    <property type="match status" value="1"/>
</dbReference>
<dbReference type="Pfam" id="PF02778">
    <property type="entry name" value="tRNA_int_endo_N"/>
    <property type="match status" value="2"/>
</dbReference>
<comment type="caution">
    <text evidence="7">The sequence shown here is derived from an EMBL/GenBank/DDBJ whole genome shotgun (WGS) entry which is preliminary data.</text>
</comment>
<feature type="active site" evidence="4">
    <location>
        <position position="288"/>
    </location>
</feature>
<comment type="function">
    <text evidence="3">Endonuclease that removes tRNA introns. Cleaves pre-tRNA at the 5'- and 3'-splice sites to release the intron. The products are an intron and two tRNA half-molecules bearing 2',3' cyclic phosphate and 5'-OH termini. Recognizes a pseudosymmetric substrate in which 2 bulged loops of 3 bases are separated by a stem of 4 bp.</text>
</comment>
<dbReference type="PANTHER" id="PTHR21227">
    <property type="entry name" value="TRNA-SPLICING ENDONUCLEASE SUBUNIT SEN2"/>
    <property type="match status" value="1"/>
</dbReference>
<evidence type="ECO:0000259" key="6">
    <source>
        <dbReference type="Pfam" id="PF02778"/>
    </source>
</evidence>
<comment type="catalytic activity">
    <reaction evidence="4">
        <text>pretRNA = a 3'-half-tRNA molecule with a 5'-OH end + a 5'-half-tRNA molecule with a 2',3'-cyclic phosphate end + an intron with a 2',3'-cyclic phosphate and a 5'-hydroxyl terminus.</text>
        <dbReference type="EC" id="4.6.1.16"/>
    </reaction>
</comment>
<evidence type="ECO:0000256" key="3">
    <source>
        <dbReference type="ARBA" id="ARBA00024798"/>
    </source>
</evidence>
<keyword evidence="1 4" id="KW-0819">tRNA processing</keyword>
<keyword evidence="2 4" id="KW-0456">Lyase</keyword>
<evidence type="ECO:0000256" key="1">
    <source>
        <dbReference type="ARBA" id="ARBA00022694"/>
    </source>
</evidence>
<dbReference type="InterPro" id="IPR036740">
    <property type="entry name" value="tRNA_intron_Endonuc_N_sf"/>
</dbReference>
<dbReference type="Gene3D" id="3.40.1350.150">
    <property type="match status" value="1"/>
</dbReference>
<dbReference type="HAMAP" id="MF_01834">
    <property type="entry name" value="EndA_long"/>
    <property type="match status" value="1"/>
</dbReference>
<dbReference type="InterPro" id="IPR011856">
    <property type="entry name" value="tRNA_endonuc-like_dom_sf"/>
</dbReference>
<dbReference type="InterPro" id="IPR006677">
    <property type="entry name" value="tRNA_intron_Endonuc_cat-like"/>
</dbReference>
<organism evidence="7 8">
    <name type="scientific">Methanooceanicella nereidis</name>
    <dbReference type="NCBI Taxonomy" id="2052831"/>
    <lineage>
        <taxon>Archaea</taxon>
        <taxon>Methanobacteriati</taxon>
        <taxon>Methanobacteriota</taxon>
        <taxon>Stenosarchaea group</taxon>
        <taxon>Methanomicrobia</taxon>
        <taxon>Methanocellales</taxon>
        <taxon>Methanocellaceae</taxon>
        <taxon>Methanooceanicella</taxon>
    </lineage>
</organism>
<name>A0AAP2RF81_9EURY</name>
<evidence type="ECO:0000313" key="8">
    <source>
        <dbReference type="Proteomes" id="UP001320159"/>
    </source>
</evidence>
<keyword evidence="8" id="KW-1185">Reference proteome</keyword>
<feature type="domain" description="tRNA intron endonuclease N-terminal" evidence="6">
    <location>
        <begin position="1"/>
        <end position="65"/>
    </location>
</feature>
<evidence type="ECO:0000256" key="2">
    <source>
        <dbReference type="ARBA" id="ARBA00023239"/>
    </source>
</evidence>
<feature type="domain" description="tRNA intron endonuclease catalytic" evidence="5">
    <location>
        <begin position="75"/>
        <end position="158"/>
    </location>
</feature>
<gene>
    <name evidence="4" type="primary">endA</name>
    <name evidence="7" type="ORF">CUJ83_08395</name>
</gene>
<dbReference type="InterPro" id="IPR036167">
    <property type="entry name" value="tRNA_intron_Endo_cat-like_sf"/>
</dbReference>
<sequence length="352" mass="40263">MIGTLKGDRVALGKESIDELYNTLYYGRLKENELELALVEAAYLLDRDKISVEHEGKKLSFRDFFIIASQAQEYFELKYIVYRDLRERGYYVQPSVTDFRIYPRGGKPNVSPSKYFMHVVTERKPMPMQQLVSNLQAAVNVRKEMILAIVDEESDITYYGVKFNNLKGGMGELKVPSVPGAATFLEDRVVIWDTELSKFLHNNGFHGNMLDDKRLQLSLVESAYLLSTGRLEVLDSATGKPLEIGDFIEKASRIEELFEGKLKVYTDLRNRGLVVKTGFKFGSNFRVYEKVESAEKIPHSKFLVDSVGAGHVFQLQDMSRSIRLANSVRKEMVFAFEKNGEIQYFSLGRIKL</sequence>